<dbReference type="PANTHER" id="PTHR30024">
    <property type="entry name" value="ALIPHATIC SULFONATES-BINDING PROTEIN-RELATED"/>
    <property type="match status" value="1"/>
</dbReference>
<dbReference type="EMBL" id="LAZR01000198">
    <property type="protein sequence ID" value="KKN82604.1"/>
    <property type="molecule type" value="Genomic_DNA"/>
</dbReference>
<accession>A0A0F9TTD0</accession>
<dbReference type="Pfam" id="PF09084">
    <property type="entry name" value="NMT1"/>
    <property type="match status" value="1"/>
</dbReference>
<dbReference type="Gene3D" id="3.40.190.10">
    <property type="entry name" value="Periplasmic binding protein-like II"/>
    <property type="match status" value="2"/>
</dbReference>
<reference evidence="2" key="1">
    <citation type="journal article" date="2015" name="Nature">
        <title>Complex archaea that bridge the gap between prokaryotes and eukaryotes.</title>
        <authorList>
            <person name="Spang A."/>
            <person name="Saw J.H."/>
            <person name="Jorgensen S.L."/>
            <person name="Zaremba-Niedzwiedzka K."/>
            <person name="Martijn J."/>
            <person name="Lind A.E."/>
            <person name="van Eijk R."/>
            <person name="Schleper C."/>
            <person name="Guy L."/>
            <person name="Ettema T.J."/>
        </authorList>
    </citation>
    <scope>NUCLEOTIDE SEQUENCE</scope>
</reference>
<dbReference type="AlphaFoldDB" id="A0A0F9TTD0"/>
<feature type="domain" description="SsuA/THI5-like" evidence="1">
    <location>
        <begin position="51"/>
        <end position="245"/>
    </location>
</feature>
<protein>
    <recommendedName>
        <fullName evidence="1">SsuA/THI5-like domain-containing protein</fullName>
    </recommendedName>
</protein>
<proteinExistence type="predicted"/>
<dbReference type="PANTHER" id="PTHR30024:SF42">
    <property type="entry name" value="ALIPHATIC SULFONATES-BINDING PROTEIN-RELATED"/>
    <property type="match status" value="1"/>
</dbReference>
<evidence type="ECO:0000313" key="2">
    <source>
        <dbReference type="EMBL" id="KKN82604.1"/>
    </source>
</evidence>
<evidence type="ECO:0000259" key="1">
    <source>
        <dbReference type="Pfam" id="PF09084"/>
    </source>
</evidence>
<comment type="caution">
    <text evidence="2">The sequence shown here is derived from an EMBL/GenBank/DDBJ whole genome shotgun (WGS) entry which is preliminary data.</text>
</comment>
<gene>
    <name evidence="2" type="ORF">LCGC14_0307910</name>
</gene>
<dbReference type="SUPFAM" id="SSF53850">
    <property type="entry name" value="Periplasmic binding protein-like II"/>
    <property type="match status" value="1"/>
</dbReference>
<sequence>MKIRNAIPAALGVAIIGLTAFTAQAAEKWRHGVVDAKGDAGISFMPTKYDEEFGIDIEMMQFSSSTVPVKALLAGEIDSYATTPLTGIAAMAQGAGLKFVGCDWPGMTYDVYGAGTLNSLADLRGKTVGISGPGGAPDLFAREALRSAGVDPSEVTFANAGGGGDRFKALVAGVVDATATSSEYEPEAEKRGLKILARAPEATPNLLRICIVTTDKVIAEKHDQLVGFLAAQMKGYQYAMDHPEETYTLAQEIAGLSPDDGGPKFIFEEAVKYNAVTPDLAIQTEKLQWNADMLQRNGRIDSKVDIAKFVDDGPRQEALKMVEAKK</sequence>
<name>A0A0F9TTD0_9ZZZZ</name>
<organism evidence="2">
    <name type="scientific">marine sediment metagenome</name>
    <dbReference type="NCBI Taxonomy" id="412755"/>
    <lineage>
        <taxon>unclassified sequences</taxon>
        <taxon>metagenomes</taxon>
        <taxon>ecological metagenomes</taxon>
    </lineage>
</organism>
<dbReference type="InterPro" id="IPR015168">
    <property type="entry name" value="SsuA/THI5"/>
</dbReference>